<keyword evidence="3" id="KW-1185">Reference proteome</keyword>
<dbReference type="InParanoid" id="A0A517SDN8"/>
<dbReference type="PANTHER" id="PTHR36973">
    <property type="entry name" value="SLL1456 PROTEIN-RELATED"/>
    <property type="match status" value="1"/>
</dbReference>
<dbReference type="GO" id="GO:0008171">
    <property type="term" value="F:O-methyltransferase activity"/>
    <property type="evidence" value="ECO:0007669"/>
    <property type="project" value="TreeGrafter"/>
</dbReference>
<protein>
    <submittedName>
        <fullName evidence="2">2-O-methyltransferase NoeI</fullName>
        <ecNumber evidence="2">2.1.1.-</ecNumber>
    </submittedName>
</protein>
<gene>
    <name evidence="2" type="primary">noeI</name>
    <name evidence="2" type="ORF">Pan44_22640</name>
</gene>
<dbReference type="Proteomes" id="UP000315700">
    <property type="component" value="Chromosome"/>
</dbReference>
<evidence type="ECO:0000313" key="2">
    <source>
        <dbReference type="EMBL" id="QDT54236.1"/>
    </source>
</evidence>
<dbReference type="Gene3D" id="3.40.50.150">
    <property type="entry name" value="Vaccinia Virus protein VP39"/>
    <property type="match status" value="1"/>
</dbReference>
<evidence type="ECO:0000259" key="1">
    <source>
        <dbReference type="Pfam" id="PF05050"/>
    </source>
</evidence>
<dbReference type="EMBL" id="CP036271">
    <property type="protein sequence ID" value="QDT54236.1"/>
    <property type="molecule type" value="Genomic_DNA"/>
</dbReference>
<dbReference type="EC" id="2.1.1.-" evidence="2"/>
<accession>A0A517SDN8</accession>
<keyword evidence="2" id="KW-0808">Transferase</keyword>
<dbReference type="KEGG" id="ccos:Pan44_22640"/>
<proteinExistence type="predicted"/>
<dbReference type="InterPro" id="IPR006342">
    <property type="entry name" value="FkbM_mtfrase"/>
</dbReference>
<evidence type="ECO:0000313" key="3">
    <source>
        <dbReference type="Proteomes" id="UP000315700"/>
    </source>
</evidence>
<sequence length="244" mass="27077">MRQLVERCLQRFGFGVHRCRPDAFEVQKRLVTSPRPVIFDVGAHIGDAAASYRLRFPSAAISCFEPFPGAASQLESRFAGDPGIEVHRLALAASSGTSQMNVNSYVATNSLLPTDPGATRQWGLKHCETSSTITVETTGIDQFCKGHSIPRIHILKLDVQGGEYDVLKGASEMLTRQAIDLIYAEMIFAPTYQGQQPPGKYFQLMESFGYGLLDFYEPWRSGLRLMQADLLWLPLDTLNQTSSL</sequence>
<name>A0A517SDN8_9PLAN</name>
<dbReference type="GO" id="GO:0032259">
    <property type="term" value="P:methylation"/>
    <property type="evidence" value="ECO:0007669"/>
    <property type="project" value="UniProtKB-KW"/>
</dbReference>
<dbReference type="InterPro" id="IPR029063">
    <property type="entry name" value="SAM-dependent_MTases_sf"/>
</dbReference>
<feature type="domain" description="Methyltransferase FkbM" evidence="1">
    <location>
        <begin position="40"/>
        <end position="210"/>
    </location>
</feature>
<reference evidence="2 3" key="1">
    <citation type="submission" date="2019-02" db="EMBL/GenBank/DDBJ databases">
        <title>Deep-cultivation of Planctomycetes and their phenomic and genomic characterization uncovers novel biology.</title>
        <authorList>
            <person name="Wiegand S."/>
            <person name="Jogler M."/>
            <person name="Boedeker C."/>
            <person name="Pinto D."/>
            <person name="Vollmers J."/>
            <person name="Rivas-Marin E."/>
            <person name="Kohn T."/>
            <person name="Peeters S.H."/>
            <person name="Heuer A."/>
            <person name="Rast P."/>
            <person name="Oberbeckmann S."/>
            <person name="Bunk B."/>
            <person name="Jeske O."/>
            <person name="Meyerdierks A."/>
            <person name="Storesund J.E."/>
            <person name="Kallscheuer N."/>
            <person name="Luecker S."/>
            <person name="Lage O.M."/>
            <person name="Pohl T."/>
            <person name="Merkel B.J."/>
            <person name="Hornburger P."/>
            <person name="Mueller R.-W."/>
            <person name="Bruemmer F."/>
            <person name="Labrenz M."/>
            <person name="Spormann A.M."/>
            <person name="Op den Camp H."/>
            <person name="Overmann J."/>
            <person name="Amann R."/>
            <person name="Jetten M.S.M."/>
            <person name="Mascher T."/>
            <person name="Medema M.H."/>
            <person name="Devos D.P."/>
            <person name="Kaster A.-K."/>
            <person name="Ovreas L."/>
            <person name="Rohde M."/>
            <person name="Galperin M.Y."/>
            <person name="Jogler C."/>
        </authorList>
    </citation>
    <scope>NUCLEOTIDE SEQUENCE [LARGE SCALE GENOMIC DNA]</scope>
    <source>
        <strain evidence="2 3">Pan44</strain>
    </source>
</reference>
<keyword evidence="2" id="KW-0489">Methyltransferase</keyword>
<dbReference type="NCBIfam" id="TIGR01444">
    <property type="entry name" value="fkbM_fam"/>
    <property type="match status" value="1"/>
</dbReference>
<dbReference type="AlphaFoldDB" id="A0A517SDN8"/>
<organism evidence="2 3">
    <name type="scientific">Caulifigura coniformis</name>
    <dbReference type="NCBI Taxonomy" id="2527983"/>
    <lineage>
        <taxon>Bacteria</taxon>
        <taxon>Pseudomonadati</taxon>
        <taxon>Planctomycetota</taxon>
        <taxon>Planctomycetia</taxon>
        <taxon>Planctomycetales</taxon>
        <taxon>Planctomycetaceae</taxon>
        <taxon>Caulifigura</taxon>
    </lineage>
</organism>
<dbReference type="Pfam" id="PF05050">
    <property type="entry name" value="Methyltransf_21"/>
    <property type="match status" value="1"/>
</dbReference>
<dbReference type="OrthoDB" id="277387at2"/>
<dbReference type="SUPFAM" id="SSF53335">
    <property type="entry name" value="S-adenosyl-L-methionine-dependent methyltransferases"/>
    <property type="match status" value="1"/>
</dbReference>
<dbReference type="PANTHER" id="PTHR36973:SF4">
    <property type="entry name" value="NODULATION PROTEIN"/>
    <property type="match status" value="1"/>
</dbReference>
<dbReference type="RefSeq" id="WP_145030103.1">
    <property type="nucleotide sequence ID" value="NZ_CP036271.1"/>
</dbReference>
<dbReference type="InterPro" id="IPR053188">
    <property type="entry name" value="FkbM_Methyltransferase"/>
</dbReference>